<dbReference type="SUPFAM" id="SSF51316">
    <property type="entry name" value="Mss4-like"/>
    <property type="match status" value="1"/>
</dbReference>
<comment type="similarity">
    <text evidence="1">Belongs to the Gfa family.</text>
</comment>
<name>A0AAW0CVE1_9AGAR</name>
<dbReference type="Pfam" id="PF04828">
    <property type="entry name" value="GFA"/>
    <property type="match status" value="1"/>
</dbReference>
<evidence type="ECO:0000313" key="7">
    <source>
        <dbReference type="Proteomes" id="UP001383192"/>
    </source>
</evidence>
<keyword evidence="3" id="KW-0862">Zinc</keyword>
<proteinExistence type="inferred from homology"/>
<keyword evidence="2" id="KW-0479">Metal-binding</keyword>
<dbReference type="GO" id="GO:0046872">
    <property type="term" value="F:metal ion binding"/>
    <property type="evidence" value="ECO:0007669"/>
    <property type="project" value="UniProtKB-KW"/>
</dbReference>
<dbReference type="PANTHER" id="PTHR33337">
    <property type="entry name" value="GFA DOMAIN-CONTAINING PROTEIN"/>
    <property type="match status" value="1"/>
</dbReference>
<dbReference type="GO" id="GO:0016846">
    <property type="term" value="F:carbon-sulfur lyase activity"/>
    <property type="evidence" value="ECO:0007669"/>
    <property type="project" value="InterPro"/>
</dbReference>
<evidence type="ECO:0000256" key="1">
    <source>
        <dbReference type="ARBA" id="ARBA00005495"/>
    </source>
</evidence>
<organism evidence="6 7">
    <name type="scientific">Paramarasmius palmivorus</name>
    <dbReference type="NCBI Taxonomy" id="297713"/>
    <lineage>
        <taxon>Eukaryota</taxon>
        <taxon>Fungi</taxon>
        <taxon>Dikarya</taxon>
        <taxon>Basidiomycota</taxon>
        <taxon>Agaricomycotina</taxon>
        <taxon>Agaricomycetes</taxon>
        <taxon>Agaricomycetidae</taxon>
        <taxon>Agaricales</taxon>
        <taxon>Marasmiineae</taxon>
        <taxon>Marasmiaceae</taxon>
        <taxon>Paramarasmius</taxon>
    </lineage>
</organism>
<evidence type="ECO:0000256" key="3">
    <source>
        <dbReference type="ARBA" id="ARBA00022833"/>
    </source>
</evidence>
<comment type="caution">
    <text evidence="6">The sequence shown here is derived from an EMBL/GenBank/DDBJ whole genome shotgun (WGS) entry which is preliminary data.</text>
</comment>
<evidence type="ECO:0000256" key="4">
    <source>
        <dbReference type="ARBA" id="ARBA00023239"/>
    </source>
</evidence>
<dbReference type="PANTHER" id="PTHR33337:SF40">
    <property type="entry name" value="CENP-V_GFA DOMAIN-CONTAINING PROTEIN-RELATED"/>
    <property type="match status" value="1"/>
</dbReference>
<keyword evidence="7" id="KW-1185">Reference proteome</keyword>
<dbReference type="Proteomes" id="UP001383192">
    <property type="component" value="Unassembled WGS sequence"/>
</dbReference>
<gene>
    <name evidence="6" type="ORF">VNI00_008752</name>
</gene>
<keyword evidence="4" id="KW-0456">Lyase</keyword>
<evidence type="ECO:0000313" key="6">
    <source>
        <dbReference type="EMBL" id="KAK7043014.1"/>
    </source>
</evidence>
<dbReference type="Gene3D" id="3.90.1590.10">
    <property type="entry name" value="glutathione-dependent formaldehyde- activating enzyme (gfa)"/>
    <property type="match status" value="1"/>
</dbReference>
<dbReference type="InterPro" id="IPR006913">
    <property type="entry name" value="CENP-V/GFA"/>
</dbReference>
<sequence length="149" mass="16902">MSLNQDSEQPTNRGGCYCGALTYSVTGKPLLAAYCHCTQCQKLTGCPFIHSIHFDPSAFQWTHIGGDAAWDVYQVKDKPAMNRYRCKTCGACVAMFHDQFKRWCIWGAQLEHVAEELKPKVHVFYDTRLLDVNDGLDKWEGIPGRSKKL</sequence>
<dbReference type="PROSITE" id="PS51891">
    <property type="entry name" value="CENP_V_GFA"/>
    <property type="match status" value="1"/>
</dbReference>
<dbReference type="AlphaFoldDB" id="A0AAW0CVE1"/>
<accession>A0AAW0CVE1</accession>
<evidence type="ECO:0000256" key="2">
    <source>
        <dbReference type="ARBA" id="ARBA00022723"/>
    </source>
</evidence>
<feature type="domain" description="CENP-V/GFA" evidence="5">
    <location>
        <begin position="12"/>
        <end position="140"/>
    </location>
</feature>
<dbReference type="InterPro" id="IPR011057">
    <property type="entry name" value="Mss4-like_sf"/>
</dbReference>
<evidence type="ECO:0000259" key="5">
    <source>
        <dbReference type="PROSITE" id="PS51891"/>
    </source>
</evidence>
<dbReference type="EMBL" id="JAYKXP010000030">
    <property type="protein sequence ID" value="KAK7043014.1"/>
    <property type="molecule type" value="Genomic_DNA"/>
</dbReference>
<reference evidence="6 7" key="1">
    <citation type="submission" date="2024-01" db="EMBL/GenBank/DDBJ databases">
        <title>A draft genome for a cacao thread blight-causing isolate of Paramarasmius palmivorus.</title>
        <authorList>
            <person name="Baruah I.K."/>
            <person name="Bukari Y."/>
            <person name="Amoako-Attah I."/>
            <person name="Meinhardt L.W."/>
            <person name="Bailey B.A."/>
            <person name="Cohen S.P."/>
        </authorList>
    </citation>
    <scope>NUCLEOTIDE SEQUENCE [LARGE SCALE GENOMIC DNA]</scope>
    <source>
        <strain evidence="6 7">GH-12</strain>
    </source>
</reference>
<protein>
    <recommendedName>
        <fullName evidence="5">CENP-V/GFA domain-containing protein</fullName>
    </recommendedName>
</protein>